<evidence type="ECO:0000313" key="9">
    <source>
        <dbReference type="Proteomes" id="UP000284598"/>
    </source>
</evidence>
<dbReference type="InterPro" id="IPR015422">
    <property type="entry name" value="PyrdxlP-dep_Trfase_small"/>
</dbReference>
<comment type="caution">
    <text evidence="8">The sequence shown here is derived from an EMBL/GenBank/DDBJ whole genome shotgun (WGS) entry which is preliminary data.</text>
</comment>
<evidence type="ECO:0000256" key="2">
    <source>
        <dbReference type="ARBA" id="ARBA00011738"/>
    </source>
</evidence>
<proteinExistence type="inferred from homology"/>
<dbReference type="Pfam" id="PF00155">
    <property type="entry name" value="Aminotran_1_2"/>
    <property type="match status" value="1"/>
</dbReference>
<keyword evidence="5 6" id="KW-0663">Pyridoxal phosphate</keyword>
<dbReference type="AlphaFoldDB" id="A0A413S674"/>
<dbReference type="SUPFAM" id="SSF53383">
    <property type="entry name" value="PLP-dependent transferases"/>
    <property type="match status" value="1"/>
</dbReference>
<sequence>MEVKGIRHEAFDCEKYVSGKSMEDVMADYGLTSVVKLGSNENMYGPYDIALNAMGEEVKKLNIYPEKNYIKLKKVVGEKFGVDGDWVSLGHGAGNVLDEVAKTLLEDGDEVLVPQQSYRLYREISKIMGAKVIEVPLNDNYTMELKDFKEKLTDKTKIVWICNPNNPTGSVIDKDTFDDFVEALPEKCWLVIDEAYADFANPDDLPDVMKYIKAGKQVINIRTFSKYYGLAGGRIGYLVANPEFVNWYDTVSEPFNANRIGLAGAVALMSEEGQAECKKYGDKMIADREMLNEELTKLGCECFPSQANFVFFSTPYDAGEIAEMLLKVGVIVRPCGGWGYNKHLRVSIGTTEQNKIFLEEFKKVLESLSK</sequence>
<gene>
    <name evidence="6 8" type="primary">hisC</name>
    <name evidence="8" type="ORF">DW929_00480</name>
</gene>
<keyword evidence="3 6" id="KW-0032">Aminotransferase</keyword>
<dbReference type="PANTHER" id="PTHR43643:SF3">
    <property type="entry name" value="HISTIDINOL-PHOSPHATE AMINOTRANSFERASE"/>
    <property type="match status" value="1"/>
</dbReference>
<dbReference type="GO" id="GO:0030170">
    <property type="term" value="F:pyridoxal phosphate binding"/>
    <property type="evidence" value="ECO:0007669"/>
    <property type="project" value="InterPro"/>
</dbReference>
<dbReference type="RefSeq" id="WP_118024436.1">
    <property type="nucleotide sequence ID" value="NZ_CAUFEU010000019.1"/>
</dbReference>
<dbReference type="GO" id="GO:0004400">
    <property type="term" value="F:histidinol-phosphate transaminase activity"/>
    <property type="evidence" value="ECO:0007669"/>
    <property type="project" value="UniProtKB-UniRule"/>
</dbReference>
<evidence type="ECO:0000256" key="1">
    <source>
        <dbReference type="ARBA" id="ARBA00001933"/>
    </source>
</evidence>
<dbReference type="InterPro" id="IPR015424">
    <property type="entry name" value="PyrdxlP-dep_Trfase"/>
</dbReference>
<comment type="pathway">
    <text evidence="6">Amino-acid biosynthesis; L-histidine biosynthesis; L-histidine from 5-phospho-alpha-D-ribose 1-diphosphate: step 7/9.</text>
</comment>
<comment type="cofactor">
    <cofactor evidence="1 6">
        <name>pyridoxal 5'-phosphate</name>
        <dbReference type="ChEBI" id="CHEBI:597326"/>
    </cofactor>
</comment>
<dbReference type="InterPro" id="IPR004839">
    <property type="entry name" value="Aminotransferase_I/II_large"/>
</dbReference>
<evidence type="ECO:0000313" key="8">
    <source>
        <dbReference type="EMBL" id="RHA57349.1"/>
    </source>
</evidence>
<dbReference type="Gene3D" id="3.90.1150.10">
    <property type="entry name" value="Aspartate Aminotransferase, domain 1"/>
    <property type="match status" value="1"/>
</dbReference>
<dbReference type="EMBL" id="QSFO01000001">
    <property type="protein sequence ID" value="RHA57349.1"/>
    <property type="molecule type" value="Genomic_DNA"/>
</dbReference>
<dbReference type="InterPro" id="IPR050106">
    <property type="entry name" value="HistidinolP_aminotransfase"/>
</dbReference>
<dbReference type="UniPathway" id="UPA00031">
    <property type="reaction ID" value="UER00012"/>
</dbReference>
<dbReference type="InterPro" id="IPR015421">
    <property type="entry name" value="PyrdxlP-dep_Trfase_major"/>
</dbReference>
<comment type="catalytic activity">
    <reaction evidence="6">
        <text>L-histidinol phosphate + 2-oxoglutarate = 3-(imidazol-4-yl)-2-oxopropyl phosphate + L-glutamate</text>
        <dbReference type="Rhea" id="RHEA:23744"/>
        <dbReference type="ChEBI" id="CHEBI:16810"/>
        <dbReference type="ChEBI" id="CHEBI:29985"/>
        <dbReference type="ChEBI" id="CHEBI:57766"/>
        <dbReference type="ChEBI" id="CHEBI:57980"/>
        <dbReference type="EC" id="2.6.1.9"/>
    </reaction>
</comment>
<dbReference type="PANTHER" id="PTHR43643">
    <property type="entry name" value="HISTIDINOL-PHOSPHATE AMINOTRANSFERASE 2"/>
    <property type="match status" value="1"/>
</dbReference>
<accession>A0A413S674</accession>
<feature type="modified residue" description="N6-(pyridoxal phosphate)lysine" evidence="6">
    <location>
        <position position="226"/>
    </location>
</feature>
<comment type="similarity">
    <text evidence="6">Belongs to the class-II pyridoxal-phosphate-dependent aminotransferase family. Histidinol-phosphate aminotransferase subfamily.</text>
</comment>
<dbReference type="HAMAP" id="MF_01023">
    <property type="entry name" value="HisC_aminotrans_2"/>
    <property type="match status" value="1"/>
</dbReference>
<dbReference type="Proteomes" id="UP000284598">
    <property type="component" value="Unassembled WGS sequence"/>
</dbReference>
<protein>
    <recommendedName>
        <fullName evidence="6">Histidinol-phosphate aminotransferase</fullName>
        <ecNumber evidence="6">2.6.1.9</ecNumber>
    </recommendedName>
    <alternativeName>
        <fullName evidence="6">Imidazole acetol-phosphate transaminase</fullName>
    </alternativeName>
</protein>
<feature type="domain" description="Aminotransferase class I/classII large" evidence="7">
    <location>
        <begin position="33"/>
        <end position="359"/>
    </location>
</feature>
<dbReference type="Gene3D" id="3.40.640.10">
    <property type="entry name" value="Type I PLP-dependent aspartate aminotransferase-like (Major domain)"/>
    <property type="match status" value="1"/>
</dbReference>
<reference evidence="8 9" key="1">
    <citation type="submission" date="2018-08" db="EMBL/GenBank/DDBJ databases">
        <title>A genome reference for cultivated species of the human gut microbiota.</title>
        <authorList>
            <person name="Zou Y."/>
            <person name="Xue W."/>
            <person name="Luo G."/>
        </authorList>
    </citation>
    <scope>NUCLEOTIDE SEQUENCE [LARGE SCALE GENOMIC DNA]</scope>
    <source>
        <strain evidence="8 9">AM43-2</strain>
    </source>
</reference>
<dbReference type="InterPro" id="IPR005861">
    <property type="entry name" value="HisP_aminotrans"/>
</dbReference>
<evidence type="ECO:0000256" key="4">
    <source>
        <dbReference type="ARBA" id="ARBA00022679"/>
    </source>
</evidence>
<dbReference type="EC" id="2.6.1.9" evidence="6"/>
<evidence type="ECO:0000259" key="7">
    <source>
        <dbReference type="Pfam" id="PF00155"/>
    </source>
</evidence>
<dbReference type="GO" id="GO:0000105">
    <property type="term" value="P:L-histidine biosynthetic process"/>
    <property type="evidence" value="ECO:0007669"/>
    <property type="project" value="UniProtKB-UniRule"/>
</dbReference>
<keyword evidence="4 6" id="KW-0808">Transferase</keyword>
<dbReference type="CDD" id="cd00609">
    <property type="entry name" value="AAT_like"/>
    <property type="match status" value="1"/>
</dbReference>
<dbReference type="NCBIfam" id="TIGR01141">
    <property type="entry name" value="hisC"/>
    <property type="match status" value="1"/>
</dbReference>
<evidence type="ECO:0000256" key="5">
    <source>
        <dbReference type="ARBA" id="ARBA00022898"/>
    </source>
</evidence>
<keyword evidence="6" id="KW-0368">Histidine biosynthesis</keyword>
<evidence type="ECO:0000256" key="6">
    <source>
        <dbReference type="HAMAP-Rule" id="MF_01023"/>
    </source>
</evidence>
<keyword evidence="6" id="KW-0028">Amino-acid biosynthesis</keyword>
<organism evidence="8 9">
    <name type="scientific">Eubacterium ventriosum</name>
    <dbReference type="NCBI Taxonomy" id="39496"/>
    <lineage>
        <taxon>Bacteria</taxon>
        <taxon>Bacillati</taxon>
        <taxon>Bacillota</taxon>
        <taxon>Clostridia</taxon>
        <taxon>Eubacteriales</taxon>
        <taxon>Eubacteriaceae</taxon>
        <taxon>Eubacterium</taxon>
    </lineage>
</organism>
<evidence type="ECO:0000256" key="3">
    <source>
        <dbReference type="ARBA" id="ARBA00022576"/>
    </source>
</evidence>
<name>A0A413S674_9FIRM</name>
<comment type="subunit">
    <text evidence="2 6">Homodimer.</text>
</comment>